<dbReference type="eggNOG" id="COG4821">
    <property type="taxonomic scope" value="Bacteria"/>
</dbReference>
<feature type="domain" description="SIS" evidence="1">
    <location>
        <begin position="31"/>
        <end position="208"/>
    </location>
</feature>
<accession>W4QSC4</accession>
<protein>
    <recommendedName>
        <fullName evidence="1">SIS domain-containing protein</fullName>
    </recommendedName>
</protein>
<reference evidence="2 3" key="1">
    <citation type="journal article" date="2014" name="Genome Announc.">
        <title>Draft Genome Sequences of Three Alkaliphilic Bacillus Strains, Bacillus wakoensis JCM 9140T, Bacillus akibai JCM 9157T, and Bacillus hemicellulosilyticus JCM 9152T.</title>
        <authorList>
            <person name="Yuki M."/>
            <person name="Oshima K."/>
            <person name="Suda W."/>
            <person name="Oshida Y."/>
            <person name="Kitamura K."/>
            <person name="Iida T."/>
            <person name="Hattori M."/>
            <person name="Ohkuma M."/>
        </authorList>
    </citation>
    <scope>NUCLEOTIDE SEQUENCE [LARGE SCALE GENOMIC DNA]</scope>
    <source>
        <strain evidence="2 3">JCM 9157</strain>
    </source>
</reference>
<dbReference type="InterPro" id="IPR001347">
    <property type="entry name" value="SIS_dom"/>
</dbReference>
<evidence type="ECO:0000313" key="2">
    <source>
        <dbReference type="EMBL" id="GAE35010.1"/>
    </source>
</evidence>
<dbReference type="OrthoDB" id="9805185at2"/>
<dbReference type="CDD" id="cd05013">
    <property type="entry name" value="SIS_RpiR"/>
    <property type="match status" value="1"/>
</dbReference>
<dbReference type="NCBIfam" id="NF002805">
    <property type="entry name" value="PRK02947.1"/>
    <property type="match status" value="1"/>
</dbReference>
<dbReference type="GO" id="GO:0097367">
    <property type="term" value="F:carbohydrate derivative binding"/>
    <property type="evidence" value="ECO:0007669"/>
    <property type="project" value="InterPro"/>
</dbReference>
<dbReference type="SUPFAM" id="SSF53697">
    <property type="entry name" value="SIS domain"/>
    <property type="match status" value="1"/>
</dbReference>
<evidence type="ECO:0000259" key="1">
    <source>
        <dbReference type="PROSITE" id="PS51464"/>
    </source>
</evidence>
<dbReference type="AlphaFoldDB" id="W4QSC4"/>
<dbReference type="PANTHER" id="PTHR30390">
    <property type="entry name" value="SEDOHEPTULOSE 7-PHOSPHATE ISOMERASE / DNAA INITIATOR-ASSOCIATING FACTOR FOR REPLICATION INITIATION"/>
    <property type="match status" value="1"/>
</dbReference>
<evidence type="ECO:0000313" key="3">
    <source>
        <dbReference type="Proteomes" id="UP000018896"/>
    </source>
</evidence>
<dbReference type="PROSITE" id="PS51464">
    <property type="entry name" value="SIS"/>
    <property type="match status" value="1"/>
</dbReference>
<name>W4QSC4_HALA3</name>
<dbReference type="EMBL" id="BAUV01000013">
    <property type="protein sequence ID" value="GAE35010.1"/>
    <property type="molecule type" value="Genomic_DNA"/>
</dbReference>
<sequence>MIKTYLARIQEYLAKLEKEEETTIGIAASKVAESIKQGGIIHVFGCGHSHLLGEEIFYRAGGLAPVNPIFVEELMLHQSATQASLLERKQTYAMTFLKDQDMRPEDVLIVVSTSGINPVPIETALYGKEQGVFTIGITSKDYSVNQPSRYPSGEYLYDVVDVTINNHAKAGDGVLTLSDGVAYGPSSSIVGLAIINSIMVGAIEKLVELDYEPPVFKSGNIAGSDEHNQRLIERYKDRIRF</sequence>
<dbReference type="InterPro" id="IPR035472">
    <property type="entry name" value="RpiR-like_SIS"/>
</dbReference>
<dbReference type="GO" id="GO:1901135">
    <property type="term" value="P:carbohydrate derivative metabolic process"/>
    <property type="evidence" value="ECO:0007669"/>
    <property type="project" value="InterPro"/>
</dbReference>
<dbReference type="Pfam" id="PF13580">
    <property type="entry name" value="SIS_2"/>
    <property type="match status" value="1"/>
</dbReference>
<dbReference type="RefSeq" id="WP_035664185.1">
    <property type="nucleotide sequence ID" value="NZ_BAUV01000013.1"/>
</dbReference>
<dbReference type="Gene3D" id="3.40.50.10490">
    <property type="entry name" value="Glucose-6-phosphate isomerase like protein, domain 1"/>
    <property type="match status" value="1"/>
</dbReference>
<gene>
    <name evidence="2" type="ORF">JCM9157_2102</name>
</gene>
<dbReference type="InterPro" id="IPR046348">
    <property type="entry name" value="SIS_dom_sf"/>
</dbReference>
<comment type="caution">
    <text evidence="2">The sequence shown here is derived from an EMBL/GenBank/DDBJ whole genome shotgun (WGS) entry which is preliminary data.</text>
</comment>
<proteinExistence type="predicted"/>
<dbReference type="STRING" id="1236973.JCM9157_2102"/>
<dbReference type="Proteomes" id="UP000018896">
    <property type="component" value="Unassembled WGS sequence"/>
</dbReference>
<organism evidence="2 3">
    <name type="scientific">Halalkalibacter akibai (strain ATCC 43226 / DSM 21942 / CIP 109018 / JCM 9157 / 1139)</name>
    <name type="common">Bacillus akibai</name>
    <dbReference type="NCBI Taxonomy" id="1236973"/>
    <lineage>
        <taxon>Bacteria</taxon>
        <taxon>Bacillati</taxon>
        <taxon>Bacillota</taxon>
        <taxon>Bacilli</taxon>
        <taxon>Bacillales</taxon>
        <taxon>Bacillaceae</taxon>
        <taxon>Halalkalibacter</taxon>
    </lineage>
</organism>
<dbReference type="PANTHER" id="PTHR30390:SF7">
    <property type="entry name" value="PHOSPHOHEPTOSE ISOMERASE"/>
    <property type="match status" value="1"/>
</dbReference>
<keyword evidence="3" id="KW-1185">Reference proteome</keyword>
<dbReference type="InterPro" id="IPR050099">
    <property type="entry name" value="SIS_GmhA/DiaA_subfam"/>
</dbReference>